<dbReference type="PROSITE" id="PS51450">
    <property type="entry name" value="LRR"/>
    <property type="match status" value="5"/>
</dbReference>
<dbReference type="SMART" id="SM00034">
    <property type="entry name" value="CLECT"/>
    <property type="match status" value="1"/>
</dbReference>
<feature type="domain" description="Sushi" evidence="8">
    <location>
        <begin position="632"/>
        <end position="690"/>
    </location>
</feature>
<evidence type="ECO:0000256" key="3">
    <source>
        <dbReference type="ARBA" id="ARBA00022737"/>
    </source>
</evidence>
<evidence type="ECO:0000259" key="8">
    <source>
        <dbReference type="PROSITE" id="PS50923"/>
    </source>
</evidence>
<dbReference type="InterPro" id="IPR016186">
    <property type="entry name" value="C-type_lectin-like/link_sf"/>
</dbReference>
<dbReference type="PANTHER" id="PTHR24369:SF210">
    <property type="entry name" value="CHAOPTIN-RELATED"/>
    <property type="match status" value="1"/>
</dbReference>
<dbReference type="Pfam" id="PF00059">
    <property type="entry name" value="Lectin_C"/>
    <property type="match status" value="1"/>
</dbReference>
<dbReference type="SMART" id="SM00032">
    <property type="entry name" value="CCP"/>
    <property type="match status" value="3"/>
</dbReference>
<dbReference type="SMART" id="SM00365">
    <property type="entry name" value="LRR_SD22"/>
    <property type="match status" value="6"/>
</dbReference>
<dbReference type="Gene3D" id="3.40.50.410">
    <property type="entry name" value="von Willebrand factor, type A domain"/>
    <property type="match status" value="1"/>
</dbReference>
<dbReference type="InterPro" id="IPR002035">
    <property type="entry name" value="VWF_A"/>
</dbReference>
<keyword evidence="3" id="KW-0677">Repeat</keyword>
<dbReference type="Gene3D" id="3.10.100.10">
    <property type="entry name" value="Mannose-Binding Protein A, subunit A"/>
    <property type="match status" value="1"/>
</dbReference>
<dbReference type="Gene3D" id="3.80.10.10">
    <property type="entry name" value="Ribonuclease Inhibitor"/>
    <property type="match status" value="3"/>
</dbReference>
<dbReference type="SUPFAM" id="SSF53300">
    <property type="entry name" value="vWA-like"/>
    <property type="match status" value="1"/>
</dbReference>
<dbReference type="Gene3D" id="2.10.70.10">
    <property type="entry name" value="Complement Module, domain 1"/>
    <property type="match status" value="3"/>
</dbReference>
<feature type="domain" description="VWFA" evidence="7">
    <location>
        <begin position="447"/>
        <end position="622"/>
    </location>
</feature>
<dbReference type="SMART" id="SM00369">
    <property type="entry name" value="LRR_TYP"/>
    <property type="match status" value="12"/>
</dbReference>
<dbReference type="SMART" id="SM00327">
    <property type="entry name" value="VWA"/>
    <property type="match status" value="1"/>
</dbReference>
<dbReference type="PROSITE" id="PS50923">
    <property type="entry name" value="SUSHI"/>
    <property type="match status" value="3"/>
</dbReference>
<dbReference type="PROSITE" id="PS50041">
    <property type="entry name" value="C_TYPE_LECTIN_2"/>
    <property type="match status" value="1"/>
</dbReference>
<keyword evidence="2" id="KW-0732">Signal</keyword>
<dbReference type="CDD" id="cd01472">
    <property type="entry name" value="vWA_collagen"/>
    <property type="match status" value="1"/>
</dbReference>
<feature type="domain" description="Sushi" evidence="8">
    <location>
        <begin position="751"/>
        <end position="810"/>
    </location>
</feature>
<keyword evidence="9" id="KW-1185">Reference proteome</keyword>
<keyword evidence="1" id="KW-0433">Leucine-rich repeat</keyword>
<dbReference type="SUPFAM" id="SSF56436">
    <property type="entry name" value="C-type lectin-like"/>
    <property type="match status" value="1"/>
</dbReference>
<dbReference type="CDD" id="cd00033">
    <property type="entry name" value="CCP"/>
    <property type="match status" value="3"/>
</dbReference>
<dbReference type="FunFam" id="3.40.50.410:FF:000157">
    <property type="entry name" value="Uncharacterized protein"/>
    <property type="match status" value="1"/>
</dbReference>
<evidence type="ECO:0000256" key="2">
    <source>
        <dbReference type="ARBA" id="ARBA00022729"/>
    </source>
</evidence>
<dbReference type="PROSITE" id="PS50234">
    <property type="entry name" value="VWFA"/>
    <property type="match status" value="1"/>
</dbReference>
<dbReference type="AlphaFoldDB" id="A0A9J7HRU3"/>
<dbReference type="Proteomes" id="UP000001554">
    <property type="component" value="Unplaced"/>
</dbReference>
<dbReference type="PANTHER" id="PTHR24369">
    <property type="entry name" value="ANTIGEN BSP, PUTATIVE-RELATED"/>
    <property type="match status" value="1"/>
</dbReference>
<dbReference type="InterPro" id="IPR001611">
    <property type="entry name" value="Leu-rich_rpt"/>
</dbReference>
<evidence type="ECO:0000256" key="1">
    <source>
        <dbReference type="ARBA" id="ARBA00022614"/>
    </source>
</evidence>
<dbReference type="Pfam" id="PF00092">
    <property type="entry name" value="VWA"/>
    <property type="match status" value="1"/>
</dbReference>
<protein>
    <submittedName>
        <fullName evidence="10">Uncharacterized protein LOC118408102</fullName>
    </submittedName>
</protein>
<feature type="domain" description="Sushi" evidence="8">
    <location>
        <begin position="691"/>
        <end position="750"/>
    </location>
</feature>
<dbReference type="OrthoDB" id="6103690at2759"/>
<name>A0A9J7HRU3_BRAFL</name>
<dbReference type="Pfam" id="PF13855">
    <property type="entry name" value="LRR_8"/>
    <property type="match status" value="3"/>
</dbReference>
<dbReference type="GeneID" id="118408102"/>
<evidence type="ECO:0000259" key="7">
    <source>
        <dbReference type="PROSITE" id="PS50234"/>
    </source>
</evidence>
<accession>A0A9J7HRU3</accession>
<organism evidence="9 10">
    <name type="scientific">Branchiostoma floridae</name>
    <name type="common">Florida lancelet</name>
    <name type="synonym">Amphioxus</name>
    <dbReference type="NCBI Taxonomy" id="7739"/>
    <lineage>
        <taxon>Eukaryota</taxon>
        <taxon>Metazoa</taxon>
        <taxon>Chordata</taxon>
        <taxon>Cephalochordata</taxon>
        <taxon>Leptocardii</taxon>
        <taxon>Amphioxiformes</taxon>
        <taxon>Branchiostomatidae</taxon>
        <taxon>Branchiostoma</taxon>
    </lineage>
</organism>
<feature type="disulfide bond" evidence="5">
    <location>
        <begin position="661"/>
        <end position="688"/>
    </location>
</feature>
<evidence type="ECO:0000256" key="4">
    <source>
        <dbReference type="ARBA" id="ARBA00023157"/>
    </source>
</evidence>
<gene>
    <name evidence="10" type="primary">LOC118408102</name>
</gene>
<feature type="disulfide bond" evidence="5">
    <location>
        <begin position="781"/>
        <end position="808"/>
    </location>
</feature>
<reference evidence="10" key="1">
    <citation type="submission" date="2025-08" db="UniProtKB">
        <authorList>
            <consortium name="RefSeq"/>
        </authorList>
    </citation>
    <scope>IDENTIFICATION</scope>
    <source>
        <strain evidence="10">S238N-H82</strain>
        <tissue evidence="10">Testes</tissue>
    </source>
</reference>
<dbReference type="Pfam" id="PF00084">
    <property type="entry name" value="Sushi"/>
    <property type="match status" value="3"/>
</dbReference>
<dbReference type="InterPro" id="IPR003591">
    <property type="entry name" value="Leu-rich_rpt_typical-subtyp"/>
</dbReference>
<dbReference type="InterPro" id="IPR036465">
    <property type="entry name" value="vWFA_dom_sf"/>
</dbReference>
<evidence type="ECO:0000313" key="9">
    <source>
        <dbReference type="Proteomes" id="UP000001554"/>
    </source>
</evidence>
<dbReference type="RefSeq" id="XP_035664615.1">
    <property type="nucleotide sequence ID" value="XM_035808722.1"/>
</dbReference>
<dbReference type="InterPro" id="IPR032675">
    <property type="entry name" value="LRR_dom_sf"/>
</dbReference>
<feature type="domain" description="C-type lectin" evidence="6">
    <location>
        <begin position="823"/>
        <end position="933"/>
    </location>
</feature>
<dbReference type="CDD" id="cd00037">
    <property type="entry name" value="CLECT"/>
    <property type="match status" value="1"/>
</dbReference>
<sequence>MLDLQRNKLTSISIGTFTGIPLLTELNLSSNNISKIEDGSFGRLKKLRVLYLNSNQILKLTNATFFGMSSLTRLTLSNNKIQNLPDMAFNSAGSLEFLDLTSNSISTITQLTFSGLLNLTALSLSTNNISSVEDGAFRDLVKLNSLSLWDNKLLDISAATFVGLAPEDRTDNTGLEVLYLAGNRLTTIRKDDFARLTKLTFLTLFRNDITNEGLEDGSFANLGNLVYLSLYANSLTNISAATFEGLVSLESLGIGNNQIRNYPPFAFANMPSLTTINLSSYGSTRFTLHPDTFGNLAALRHLNIAGVTSVWPGVFRHLPCLQTVWMGGRLTCDCDILDLATWLNRTAVTVRPFDTSSNPVACHNPFYLRRVPVMNIREEDLGMTCPATTEPPYTVQICPTPSPATEVMTSSRLVTTPSPTTPLPSSYKTTQPGTYPVITETCSYPVDLVFLLDSSESFRTSGFEDAKTFIQSVVNYFTLGENDTRVGVVTYSNVDAQVTRVKLNENYTRVELLTEIRNIPYDRGHTFTGLGLDHVRNNSFLEVNGGRNDTPDVLVVLTDDDSEDDVTRPAQLLRQMGIKLFVVGVGTESDISQPTLEAIAGTPDRVFRLTDHDNLVDAIHPIHIRQAICNATPCPPLTVPTNGALTPPSPHNYPVTVTFSCNSGYELNGAENTTCQTDRTWSNPVPTCSSGQCSTLAAPTNGARTPAVGATSFGNTVTFFCSMGYTLNGATTATCQTNGTWSNPVPTCTPRSCPPLTTPTNGALSLPGPAYSYPNQVTVTCNSGYQLSGISSVTCLADGTWSNVVPTCTMTCPEGYGDDYGFGKCLYVHKRPLIYSDAQAFCHGMGGKIFQFDNAEDVNRIKTIFERSRTLRRFGIWVGLTEGTFVWADGTPLVSGDFSDWAPQQYDRNSDKRDCVQMKRRFNWQWVVGSCSRARNLFLCEPN</sequence>
<dbReference type="InterPro" id="IPR050541">
    <property type="entry name" value="LRR_TM_domain-containing"/>
</dbReference>
<dbReference type="KEGG" id="bfo:118408102"/>
<dbReference type="InterPro" id="IPR000436">
    <property type="entry name" value="Sushi_SCR_CCP_dom"/>
</dbReference>
<keyword evidence="4 5" id="KW-1015">Disulfide bond</keyword>
<keyword evidence="5" id="KW-0768">Sushi</keyword>
<dbReference type="InterPro" id="IPR016187">
    <property type="entry name" value="CTDL_fold"/>
</dbReference>
<evidence type="ECO:0000256" key="5">
    <source>
        <dbReference type="PROSITE-ProRule" id="PRU00302"/>
    </source>
</evidence>
<dbReference type="SUPFAM" id="SSF57535">
    <property type="entry name" value="Complement control module/SCR domain"/>
    <property type="match status" value="3"/>
</dbReference>
<dbReference type="SUPFAM" id="SSF52058">
    <property type="entry name" value="L domain-like"/>
    <property type="match status" value="1"/>
</dbReference>
<evidence type="ECO:0000259" key="6">
    <source>
        <dbReference type="PROSITE" id="PS50041"/>
    </source>
</evidence>
<dbReference type="InterPro" id="IPR001304">
    <property type="entry name" value="C-type_lectin-like"/>
</dbReference>
<dbReference type="InterPro" id="IPR035976">
    <property type="entry name" value="Sushi/SCR/CCP_sf"/>
</dbReference>
<comment type="caution">
    <text evidence="5">Lacks conserved residue(s) required for the propagation of feature annotation.</text>
</comment>
<evidence type="ECO:0000313" key="10">
    <source>
        <dbReference type="RefSeq" id="XP_035664615.1"/>
    </source>
</evidence>
<proteinExistence type="predicted"/>
<feature type="disulfide bond" evidence="5">
    <location>
        <begin position="721"/>
        <end position="748"/>
    </location>
</feature>